<protein>
    <submittedName>
        <fullName evidence="2">Ribonuclease Z</fullName>
    </submittedName>
</protein>
<feature type="non-terminal residue" evidence="2">
    <location>
        <position position="1"/>
    </location>
</feature>
<evidence type="ECO:0000313" key="2">
    <source>
        <dbReference type="EMBL" id="KON32582.1"/>
    </source>
</evidence>
<name>A0A0M0BVF0_9ARCH</name>
<proteinExistence type="predicted"/>
<evidence type="ECO:0000259" key="1">
    <source>
        <dbReference type="Pfam" id="PF12706"/>
    </source>
</evidence>
<feature type="domain" description="Metallo-beta-lactamase" evidence="1">
    <location>
        <begin position="62"/>
        <end position="131"/>
    </location>
</feature>
<dbReference type="InterPro" id="IPR001279">
    <property type="entry name" value="Metallo-B-lactamas"/>
</dbReference>
<reference evidence="2 3" key="1">
    <citation type="submission" date="2015-06" db="EMBL/GenBank/DDBJ databases">
        <title>New insights into the roles of widespread benthic archaea in carbon and nitrogen cycling.</title>
        <authorList>
            <person name="Lazar C.S."/>
            <person name="Baker B.J."/>
            <person name="Seitz K.W."/>
            <person name="Hyde A.S."/>
            <person name="Dick G.J."/>
            <person name="Hinrichs K.-U."/>
            <person name="Teske A.P."/>
        </authorList>
    </citation>
    <scope>NUCLEOTIDE SEQUENCE [LARGE SCALE GENOMIC DNA]</scope>
    <source>
        <strain evidence="2">SG8-32-1</strain>
    </source>
</reference>
<dbReference type="Gene3D" id="3.60.15.10">
    <property type="entry name" value="Ribonuclease Z/Hydroxyacylglutathione hydrolase-like"/>
    <property type="match status" value="1"/>
</dbReference>
<dbReference type="PANTHER" id="PTHR46018:SF2">
    <property type="entry name" value="ZINC PHOSPHODIESTERASE ELAC PROTEIN 1"/>
    <property type="match status" value="1"/>
</dbReference>
<dbReference type="AlphaFoldDB" id="A0A0M0BVF0"/>
<dbReference type="PATRIC" id="fig|1685124.3.peg.504"/>
<sequence>HLNPSLAYALIENSRAGRFNIEKAKKIGVPEGPLWSKLQSGQSVKLPDERIIKPETILGAPRPGRKIVYTGDTGPSEKIAKLAEFADLLIHEATFEDEMNERAIEDGHSTPSMAAKIAKVASVKHLVLTHISARYKNADVLLQQAKKTFVNTNLAEDFLRLELPLNED</sequence>
<dbReference type="SUPFAM" id="SSF56281">
    <property type="entry name" value="Metallo-hydrolase/oxidoreductase"/>
    <property type="match status" value="1"/>
</dbReference>
<gene>
    <name evidence="2" type="ORF">AC477_02745</name>
</gene>
<dbReference type="EMBL" id="LFWU01000061">
    <property type="protein sequence ID" value="KON32582.1"/>
    <property type="molecule type" value="Genomic_DNA"/>
</dbReference>
<dbReference type="Pfam" id="PF12706">
    <property type="entry name" value="Lactamase_B_2"/>
    <property type="match status" value="1"/>
</dbReference>
<evidence type="ECO:0000313" key="3">
    <source>
        <dbReference type="Proteomes" id="UP000037237"/>
    </source>
</evidence>
<dbReference type="PANTHER" id="PTHR46018">
    <property type="entry name" value="ZINC PHOSPHODIESTERASE ELAC PROTEIN 1"/>
    <property type="match status" value="1"/>
</dbReference>
<accession>A0A0M0BVF0</accession>
<dbReference type="GO" id="GO:0042781">
    <property type="term" value="F:3'-tRNA processing endoribonuclease activity"/>
    <property type="evidence" value="ECO:0007669"/>
    <property type="project" value="TreeGrafter"/>
</dbReference>
<organism evidence="2 3">
    <name type="scientific">miscellaneous Crenarchaeota group-1 archaeon SG8-32-1</name>
    <dbReference type="NCBI Taxonomy" id="1685124"/>
    <lineage>
        <taxon>Archaea</taxon>
        <taxon>Candidatus Bathyarchaeota</taxon>
        <taxon>MCG-1</taxon>
    </lineage>
</organism>
<dbReference type="Proteomes" id="UP000037237">
    <property type="component" value="Unassembled WGS sequence"/>
</dbReference>
<dbReference type="InterPro" id="IPR036866">
    <property type="entry name" value="RibonucZ/Hydroxyglut_hydro"/>
</dbReference>
<comment type="caution">
    <text evidence="2">The sequence shown here is derived from an EMBL/GenBank/DDBJ whole genome shotgun (WGS) entry which is preliminary data.</text>
</comment>